<dbReference type="PANTHER" id="PTHR24198">
    <property type="entry name" value="ANKYRIN REPEAT AND PROTEIN KINASE DOMAIN-CONTAINING PROTEIN"/>
    <property type="match status" value="1"/>
</dbReference>
<dbReference type="GO" id="GO:0005737">
    <property type="term" value="C:cytoplasm"/>
    <property type="evidence" value="ECO:0007669"/>
    <property type="project" value="TreeGrafter"/>
</dbReference>
<dbReference type="InterPro" id="IPR002110">
    <property type="entry name" value="Ankyrin_rpt"/>
</dbReference>
<dbReference type="Proteomes" id="UP000322873">
    <property type="component" value="Unassembled WGS sequence"/>
</dbReference>
<dbReference type="SUPFAM" id="SSF48403">
    <property type="entry name" value="Ankyrin repeat"/>
    <property type="match status" value="1"/>
</dbReference>
<evidence type="ECO:0000256" key="1">
    <source>
        <dbReference type="ARBA" id="ARBA00022737"/>
    </source>
</evidence>
<feature type="repeat" description="ANK" evidence="3">
    <location>
        <begin position="38"/>
        <end position="70"/>
    </location>
</feature>
<evidence type="ECO:0000256" key="3">
    <source>
        <dbReference type="PROSITE-ProRule" id="PRU00023"/>
    </source>
</evidence>
<protein>
    <submittedName>
        <fullName evidence="4">Uncharacterized protein</fullName>
    </submittedName>
</protein>
<organism evidence="4 5">
    <name type="scientific">Monilinia fructicola</name>
    <name type="common">Brown rot fungus</name>
    <name type="synonym">Ciboria fructicola</name>
    <dbReference type="NCBI Taxonomy" id="38448"/>
    <lineage>
        <taxon>Eukaryota</taxon>
        <taxon>Fungi</taxon>
        <taxon>Dikarya</taxon>
        <taxon>Ascomycota</taxon>
        <taxon>Pezizomycotina</taxon>
        <taxon>Leotiomycetes</taxon>
        <taxon>Helotiales</taxon>
        <taxon>Sclerotiniaceae</taxon>
        <taxon>Monilinia</taxon>
    </lineage>
</organism>
<dbReference type="EMBL" id="VICG01000001">
    <property type="protein sequence ID" value="KAA8577061.1"/>
    <property type="molecule type" value="Genomic_DNA"/>
</dbReference>
<sequence length="101" mass="10801">MEEGNGKTPLSLAAKWGNIKVIKLLLEAGADIEGGEEDGQIPLLLAASFGRVDVVKLLLDCGADIKAKCPRGRTPLWYARNSWGVSEAVVELLLEKGALEI</sequence>
<dbReference type="PANTHER" id="PTHR24198:SF165">
    <property type="entry name" value="ANKYRIN REPEAT-CONTAINING PROTEIN-RELATED"/>
    <property type="match status" value="1"/>
</dbReference>
<dbReference type="PRINTS" id="PR01415">
    <property type="entry name" value="ANKYRIN"/>
</dbReference>
<evidence type="ECO:0000256" key="2">
    <source>
        <dbReference type="ARBA" id="ARBA00023043"/>
    </source>
</evidence>
<gene>
    <name evidence="4" type="ORF">EYC84_007071</name>
</gene>
<keyword evidence="2 3" id="KW-0040">ANK repeat</keyword>
<dbReference type="Pfam" id="PF12796">
    <property type="entry name" value="Ank_2"/>
    <property type="match status" value="1"/>
</dbReference>
<comment type="caution">
    <text evidence="4">The sequence shown here is derived from an EMBL/GenBank/DDBJ whole genome shotgun (WGS) entry which is preliminary data.</text>
</comment>
<dbReference type="Gene3D" id="1.25.40.20">
    <property type="entry name" value="Ankyrin repeat-containing domain"/>
    <property type="match status" value="1"/>
</dbReference>
<proteinExistence type="predicted"/>
<dbReference type="Pfam" id="PF00023">
    <property type="entry name" value="Ank"/>
    <property type="match status" value="1"/>
</dbReference>
<evidence type="ECO:0000313" key="5">
    <source>
        <dbReference type="Proteomes" id="UP000322873"/>
    </source>
</evidence>
<keyword evidence="5" id="KW-1185">Reference proteome</keyword>
<evidence type="ECO:0000313" key="4">
    <source>
        <dbReference type="EMBL" id="KAA8577061.1"/>
    </source>
</evidence>
<dbReference type="InterPro" id="IPR036770">
    <property type="entry name" value="Ankyrin_rpt-contain_sf"/>
</dbReference>
<name>A0A5M9K601_MONFR</name>
<dbReference type="AlphaFoldDB" id="A0A5M9K601"/>
<reference evidence="4 5" key="1">
    <citation type="submission" date="2019-06" db="EMBL/GenBank/DDBJ databases">
        <title>Genome Sequence of the Brown Rot Fungal Pathogen Monilinia fructicola.</title>
        <authorList>
            <person name="De Miccolis Angelini R.M."/>
            <person name="Landi L."/>
            <person name="Abate D."/>
            <person name="Pollastro S."/>
            <person name="Romanazzi G."/>
            <person name="Faretra F."/>
        </authorList>
    </citation>
    <scope>NUCLEOTIDE SEQUENCE [LARGE SCALE GENOMIC DNA]</scope>
    <source>
        <strain evidence="4 5">Mfrc123</strain>
    </source>
</reference>
<dbReference type="PROSITE" id="PS50088">
    <property type="entry name" value="ANK_REPEAT"/>
    <property type="match status" value="2"/>
</dbReference>
<dbReference type="SMART" id="SM00248">
    <property type="entry name" value="ANK"/>
    <property type="match status" value="3"/>
</dbReference>
<feature type="repeat" description="ANK" evidence="3">
    <location>
        <begin position="5"/>
        <end position="37"/>
    </location>
</feature>
<dbReference type="PROSITE" id="PS50297">
    <property type="entry name" value="ANK_REP_REGION"/>
    <property type="match status" value="2"/>
</dbReference>
<accession>A0A5M9K601</accession>
<keyword evidence="1" id="KW-0677">Repeat</keyword>